<dbReference type="Proteomes" id="UP000603352">
    <property type="component" value="Unassembled WGS sequence"/>
</dbReference>
<name>A0ABQ1IJ21_9PROT</name>
<keyword evidence="2" id="KW-1185">Reference proteome</keyword>
<protein>
    <submittedName>
        <fullName evidence="1">Uncharacterized protein</fullName>
    </submittedName>
</protein>
<evidence type="ECO:0000313" key="2">
    <source>
        <dbReference type="Proteomes" id="UP000603352"/>
    </source>
</evidence>
<accession>A0ABQ1IJ21</accession>
<comment type="caution">
    <text evidence="1">The sequence shown here is derived from an EMBL/GenBank/DDBJ whole genome shotgun (WGS) entry which is preliminary data.</text>
</comment>
<proteinExistence type="predicted"/>
<dbReference type="RefSeq" id="WP_188577867.1">
    <property type="nucleotide sequence ID" value="NZ_BMDZ01000023.1"/>
</dbReference>
<reference evidence="2" key="1">
    <citation type="journal article" date="2019" name="Int. J. Syst. Evol. Microbiol.">
        <title>The Global Catalogue of Microorganisms (GCM) 10K type strain sequencing project: providing services to taxonomists for standard genome sequencing and annotation.</title>
        <authorList>
            <consortium name="The Broad Institute Genomics Platform"/>
            <consortium name="The Broad Institute Genome Sequencing Center for Infectious Disease"/>
            <person name="Wu L."/>
            <person name="Ma J."/>
        </authorList>
    </citation>
    <scope>NUCLEOTIDE SEQUENCE [LARGE SCALE GENOMIC DNA]</scope>
    <source>
        <strain evidence="2">CGMCC 1.10188</strain>
    </source>
</reference>
<organism evidence="1 2">
    <name type="scientific">Tistrella bauzanensis</name>
    <dbReference type="NCBI Taxonomy" id="657419"/>
    <lineage>
        <taxon>Bacteria</taxon>
        <taxon>Pseudomonadati</taxon>
        <taxon>Pseudomonadota</taxon>
        <taxon>Alphaproteobacteria</taxon>
        <taxon>Geminicoccales</taxon>
        <taxon>Geminicoccaceae</taxon>
        <taxon>Tistrella</taxon>
    </lineage>
</organism>
<evidence type="ECO:0000313" key="1">
    <source>
        <dbReference type="EMBL" id="GGB40690.1"/>
    </source>
</evidence>
<gene>
    <name evidence="1" type="ORF">GCM10011505_22720</name>
</gene>
<sequence length="49" mass="5267">MRNQEMRSGERLNAGGAEPVWRKPVLGVLSADKTAFGSAVDTDGYEPDS</sequence>
<dbReference type="EMBL" id="BMDZ01000023">
    <property type="protein sequence ID" value="GGB40690.1"/>
    <property type="molecule type" value="Genomic_DNA"/>
</dbReference>